<dbReference type="GeneID" id="63820114"/>
<evidence type="ECO:0000313" key="3">
    <source>
        <dbReference type="Proteomes" id="UP000076871"/>
    </source>
</evidence>
<name>A0A165FE10_9APHY</name>
<sequence length="105" mass="12067">SALIFYEHIVTFPEEVHVIWGGRLTTVTVIFALNRYLLMVQGISFALDPIWWHTPLVIIIFDRICPAVSDLIVLLVTWFKTARLAIEVRNLRFRGSIATVLMRDG</sequence>
<proteinExistence type="predicted"/>
<reference evidence="2 3" key="1">
    <citation type="journal article" date="2016" name="Mol. Biol. Evol.">
        <title>Comparative Genomics of Early-Diverging Mushroom-Forming Fungi Provides Insights into the Origins of Lignocellulose Decay Capabilities.</title>
        <authorList>
            <person name="Nagy L.G."/>
            <person name="Riley R."/>
            <person name="Tritt A."/>
            <person name="Adam C."/>
            <person name="Daum C."/>
            <person name="Floudas D."/>
            <person name="Sun H."/>
            <person name="Yadav J.S."/>
            <person name="Pangilinan J."/>
            <person name="Larsson K.H."/>
            <person name="Matsuura K."/>
            <person name="Barry K."/>
            <person name="Labutti K."/>
            <person name="Kuo R."/>
            <person name="Ohm R.A."/>
            <person name="Bhattacharya S.S."/>
            <person name="Shirouzu T."/>
            <person name="Yoshinaga Y."/>
            <person name="Martin F.M."/>
            <person name="Grigoriev I.V."/>
            <person name="Hibbett D.S."/>
        </authorList>
    </citation>
    <scope>NUCLEOTIDE SEQUENCE [LARGE SCALE GENOMIC DNA]</scope>
    <source>
        <strain evidence="2 3">93-53</strain>
    </source>
</reference>
<keyword evidence="3" id="KW-1185">Reference proteome</keyword>
<dbReference type="RefSeq" id="XP_040766568.1">
    <property type="nucleotide sequence ID" value="XM_040903083.1"/>
</dbReference>
<feature type="non-terminal residue" evidence="2">
    <location>
        <position position="105"/>
    </location>
</feature>
<dbReference type="Proteomes" id="UP000076871">
    <property type="component" value="Unassembled WGS sequence"/>
</dbReference>
<protein>
    <recommendedName>
        <fullName evidence="1">DUF6533 domain-containing protein</fullName>
    </recommendedName>
</protein>
<feature type="domain" description="DUF6533" evidence="1">
    <location>
        <begin position="2"/>
        <end position="39"/>
    </location>
</feature>
<gene>
    <name evidence="2" type="ORF">LAESUDRAFT_602900</name>
</gene>
<dbReference type="EMBL" id="KV427614">
    <property type="protein sequence ID" value="KZT08828.1"/>
    <property type="molecule type" value="Genomic_DNA"/>
</dbReference>
<evidence type="ECO:0000259" key="1">
    <source>
        <dbReference type="Pfam" id="PF20151"/>
    </source>
</evidence>
<accession>A0A165FE10</accession>
<dbReference type="InParanoid" id="A0A165FE10"/>
<dbReference type="AlphaFoldDB" id="A0A165FE10"/>
<organism evidence="2 3">
    <name type="scientific">Laetiporus sulphureus 93-53</name>
    <dbReference type="NCBI Taxonomy" id="1314785"/>
    <lineage>
        <taxon>Eukaryota</taxon>
        <taxon>Fungi</taxon>
        <taxon>Dikarya</taxon>
        <taxon>Basidiomycota</taxon>
        <taxon>Agaricomycotina</taxon>
        <taxon>Agaricomycetes</taxon>
        <taxon>Polyporales</taxon>
        <taxon>Laetiporus</taxon>
    </lineage>
</organism>
<dbReference type="InterPro" id="IPR045340">
    <property type="entry name" value="DUF6533"/>
</dbReference>
<dbReference type="Pfam" id="PF20151">
    <property type="entry name" value="DUF6533"/>
    <property type="match status" value="1"/>
</dbReference>
<dbReference type="OrthoDB" id="2745134at2759"/>
<feature type="non-terminal residue" evidence="2">
    <location>
        <position position="1"/>
    </location>
</feature>
<evidence type="ECO:0000313" key="2">
    <source>
        <dbReference type="EMBL" id="KZT08828.1"/>
    </source>
</evidence>